<name>W3WJG1_PESFW</name>
<dbReference type="Gene3D" id="3.10.180.80">
    <property type="entry name" value="Uncharacterised protein PF07063, DUF1338"/>
    <property type="match status" value="1"/>
</dbReference>
<evidence type="ECO:0000313" key="10">
    <source>
        <dbReference type="Proteomes" id="UP000030651"/>
    </source>
</evidence>
<organism evidence="9 10">
    <name type="scientific">Pestalotiopsis fici (strain W106-1 / CGMCC3.15140)</name>
    <dbReference type="NCBI Taxonomy" id="1229662"/>
    <lineage>
        <taxon>Eukaryota</taxon>
        <taxon>Fungi</taxon>
        <taxon>Dikarya</taxon>
        <taxon>Ascomycota</taxon>
        <taxon>Pezizomycotina</taxon>
        <taxon>Sordariomycetes</taxon>
        <taxon>Xylariomycetidae</taxon>
        <taxon>Amphisphaeriales</taxon>
        <taxon>Sporocadaceae</taxon>
        <taxon>Pestalotiopsis</taxon>
    </lineage>
</organism>
<dbReference type="CDD" id="cd16348">
    <property type="entry name" value="VOC_YdcJ_like"/>
    <property type="match status" value="1"/>
</dbReference>
<dbReference type="eggNOG" id="ENOG502QV4Z">
    <property type="taxonomic scope" value="Eukaryota"/>
</dbReference>
<evidence type="ECO:0000256" key="3">
    <source>
        <dbReference type="ARBA" id="ARBA00023002"/>
    </source>
</evidence>
<dbReference type="InterPro" id="IPR009770">
    <property type="entry name" value="HGLS"/>
</dbReference>
<keyword evidence="2" id="KW-0223">Dioxygenase</keyword>
<evidence type="ECO:0000256" key="1">
    <source>
        <dbReference type="ARBA" id="ARBA00001954"/>
    </source>
</evidence>
<dbReference type="InParanoid" id="W3WJG1"/>
<dbReference type="HOGENOM" id="CLU_026640_0_0_1"/>
<gene>
    <name evidence="9" type="ORF">PFICI_13936</name>
</gene>
<dbReference type="PANTHER" id="PTHR39479:SF2">
    <property type="entry name" value="2-OXOADIPATE DIOXYGENASE_DECARBOXYLASE"/>
    <property type="match status" value="1"/>
</dbReference>
<dbReference type="OrthoDB" id="8300246at2759"/>
<dbReference type="SMART" id="SM01150">
    <property type="entry name" value="DUF1338"/>
    <property type="match status" value="1"/>
</dbReference>
<protein>
    <recommendedName>
        <fullName evidence="7">2-oxoadipate dioxygenase/decarboxylase</fullName>
        <ecNumber evidence="6">1.13.11.93</ecNumber>
    </recommendedName>
    <alternativeName>
        <fullName evidence="8">2-hydroxyglutarate synthase</fullName>
    </alternativeName>
</protein>
<evidence type="ECO:0000313" key="9">
    <source>
        <dbReference type="EMBL" id="ETS74070.1"/>
    </source>
</evidence>
<dbReference type="InterPro" id="IPR047869">
    <property type="entry name" value="YdcJ_bac-like"/>
</dbReference>
<dbReference type="Proteomes" id="UP000030651">
    <property type="component" value="Unassembled WGS sequence"/>
</dbReference>
<accession>W3WJG1</accession>
<comment type="cofactor">
    <cofactor evidence="1">
        <name>Fe(2+)</name>
        <dbReference type="ChEBI" id="CHEBI:29033"/>
    </cofactor>
</comment>
<dbReference type="Pfam" id="PF07063">
    <property type="entry name" value="HGLS"/>
    <property type="match status" value="1"/>
</dbReference>
<dbReference type="PANTHER" id="PTHR39479">
    <property type="match status" value="1"/>
</dbReference>
<dbReference type="EC" id="1.13.11.93" evidence="6"/>
<dbReference type="RefSeq" id="XP_007840708.1">
    <property type="nucleotide sequence ID" value="XM_007842517.1"/>
</dbReference>
<dbReference type="OMA" id="FRWHETA"/>
<dbReference type="KEGG" id="pfy:PFICI_13936"/>
<evidence type="ECO:0000256" key="6">
    <source>
        <dbReference type="ARBA" id="ARBA00035023"/>
    </source>
</evidence>
<comment type="similarity">
    <text evidence="5">Belongs to the 2-oxoadipate dioxygenase/decarboxylase family.</text>
</comment>
<evidence type="ECO:0000256" key="4">
    <source>
        <dbReference type="ARBA" id="ARBA00023004"/>
    </source>
</evidence>
<dbReference type="AlphaFoldDB" id="W3WJG1"/>
<dbReference type="GeneID" id="19278949"/>
<dbReference type="EMBL" id="KI912120">
    <property type="protein sequence ID" value="ETS74070.1"/>
    <property type="molecule type" value="Genomic_DNA"/>
</dbReference>
<reference evidence="10" key="1">
    <citation type="journal article" date="2015" name="BMC Genomics">
        <title>Genomic and transcriptomic analysis of the endophytic fungus Pestalotiopsis fici reveals its lifestyle and high potential for synthesis of natural products.</title>
        <authorList>
            <person name="Wang X."/>
            <person name="Zhang X."/>
            <person name="Liu L."/>
            <person name="Xiang M."/>
            <person name="Wang W."/>
            <person name="Sun X."/>
            <person name="Che Y."/>
            <person name="Guo L."/>
            <person name="Liu G."/>
            <person name="Guo L."/>
            <person name="Wang C."/>
            <person name="Yin W.B."/>
            <person name="Stadler M."/>
            <person name="Zhang X."/>
            <person name="Liu X."/>
        </authorList>
    </citation>
    <scope>NUCLEOTIDE SEQUENCE [LARGE SCALE GENOMIC DNA]</scope>
    <source>
        <strain evidence="10">W106-1 / CGMCC3.15140</strain>
    </source>
</reference>
<dbReference type="GO" id="GO:0051213">
    <property type="term" value="F:dioxygenase activity"/>
    <property type="evidence" value="ECO:0007669"/>
    <property type="project" value="UniProtKB-KW"/>
</dbReference>
<evidence type="ECO:0000256" key="2">
    <source>
        <dbReference type="ARBA" id="ARBA00022964"/>
    </source>
</evidence>
<keyword evidence="3" id="KW-0560">Oxidoreductase</keyword>
<keyword evidence="10" id="KW-1185">Reference proteome</keyword>
<evidence type="ECO:0000256" key="5">
    <source>
        <dbReference type="ARBA" id="ARBA00035013"/>
    </source>
</evidence>
<keyword evidence="4" id="KW-0408">Iron</keyword>
<evidence type="ECO:0000256" key="7">
    <source>
        <dbReference type="ARBA" id="ARBA00035034"/>
    </source>
</evidence>
<evidence type="ECO:0000256" key="8">
    <source>
        <dbReference type="ARBA" id="ARBA00035045"/>
    </source>
</evidence>
<proteinExistence type="inferred from homology"/>
<sequence length="497" mass="55443">MTSSVLPSRQLSAFGSTATMANEALFVHPDDLRTAFATAMSHMYKEEVPLYGDLVQIVSDVNREVISQNSIEPPTADRLERLMLERHGAIRLGTPEELGTVRRIFALMGMQPVGYYDLSVAGLPMHATCFRPICESSLARNPFRIFTTLLRPELVQSDAARDLALRLLSERNIFSQQLMQMLKVAEHQDHRLDCQQGEVFIREALRTFCWAPVAAATRTEYEILKNEHPILADIACFQTCHINHLTPRTLDIGRAQRAMQEQHMVVKERIEGPPSRRFPILLRQTSFIALEERIQFRAGDGAAAAADLINGSHKARFGEIEERGTAVTPAGRALYDKLLGEALDSAQHLSPEGVDAMVVEKFRSYPDTWDELRKGGLVYFKYRCITKSRHHLVNVANIPLGLGEGKDLERLIDAGVVETVPITYEDFLPFSAAGIFQSNLRHGSRTNQEPLQSRPDLDALEAALGRSVVDADELYAAAQQGSLQSCLEMLRSVLSPP</sequence>